<name>A0A2P4ZWL9_9HYPO</name>
<comment type="caution">
    <text evidence="1">The sequence shown here is derived from an EMBL/GenBank/DDBJ whole genome shotgun (WGS) entry which is preliminary data.</text>
</comment>
<organism evidence="1 2">
    <name type="scientific">Trichoderma gamsii</name>
    <dbReference type="NCBI Taxonomy" id="398673"/>
    <lineage>
        <taxon>Eukaryota</taxon>
        <taxon>Fungi</taxon>
        <taxon>Dikarya</taxon>
        <taxon>Ascomycota</taxon>
        <taxon>Pezizomycotina</taxon>
        <taxon>Sordariomycetes</taxon>
        <taxon>Hypocreomycetidae</taxon>
        <taxon>Hypocreales</taxon>
        <taxon>Hypocreaceae</taxon>
        <taxon>Trichoderma</taxon>
    </lineage>
</organism>
<dbReference type="RefSeq" id="XP_018661693.1">
    <property type="nucleotide sequence ID" value="XM_018804969.1"/>
</dbReference>
<proteinExistence type="predicted"/>
<gene>
    <name evidence="1" type="ORF">TGAM01_v202523</name>
</gene>
<protein>
    <submittedName>
        <fullName evidence="1">Uncharacterized protein</fullName>
    </submittedName>
</protein>
<evidence type="ECO:0000313" key="1">
    <source>
        <dbReference type="EMBL" id="PON28676.1"/>
    </source>
</evidence>
<accession>A0A2P4ZWL9</accession>
<dbReference type="GeneID" id="29985052"/>
<dbReference type="Proteomes" id="UP000054821">
    <property type="component" value="Unassembled WGS sequence"/>
</dbReference>
<dbReference type="EMBL" id="JPDN02000006">
    <property type="protein sequence ID" value="PON28676.1"/>
    <property type="molecule type" value="Genomic_DNA"/>
</dbReference>
<evidence type="ECO:0000313" key="2">
    <source>
        <dbReference type="Proteomes" id="UP000054821"/>
    </source>
</evidence>
<dbReference type="AlphaFoldDB" id="A0A2P4ZWL9"/>
<keyword evidence="2" id="KW-1185">Reference proteome</keyword>
<sequence length="190" mass="20056">MLLAVGCWPPSPVQQPLPARHGTSASDIDCSHSLIRAGANASWPRGHIRRDTSNHRSATDFLALPQAKQRQGTELSQSTCYLSSPGPCASMCCGLSCCSPPIAGLGSPPMPEAVLDILVHNLRQPTLTSAALALHGGLDVDVVMPSRPHLMVEPSWLGPIHGDSLSPVHIPRLPRAGRSILAAVNIDSLH</sequence>
<reference evidence="1 2" key="1">
    <citation type="journal article" date="2016" name="Genome Announc.">
        <title>Draft Whole-Genome Sequence of Trichoderma gamsii T6085, a Promising Biocontrol Agent of Fusarium Head Blight on Wheat.</title>
        <authorList>
            <person name="Baroncelli R."/>
            <person name="Zapparata A."/>
            <person name="Piaggeschi G."/>
            <person name="Sarrocco S."/>
            <person name="Vannacci G."/>
        </authorList>
    </citation>
    <scope>NUCLEOTIDE SEQUENCE [LARGE SCALE GENOMIC DNA]</scope>
    <source>
        <strain evidence="1 2">T6085</strain>
    </source>
</reference>